<sequence>MFGVDFLFLSSLFLIEVPPCTVAHFKKVRKNQKATVTKVDLQKFDAFTKEFGFTRWPNHWVMSIRPESGN</sequence>
<protein>
    <recommendedName>
        <fullName evidence="4">Spastin/Vps4 C-terminal domain-containing protein</fullName>
    </recommendedName>
</protein>
<reference evidence="5 6" key="1">
    <citation type="journal article" date="2016" name="G3 (Bethesda)">
        <title>First Draft Assembly and Annotation of the Genome of a California Endemic Oak Quercus lobata Nee (Fagaceae).</title>
        <authorList>
            <person name="Sork V.L."/>
            <person name="Fitz-Gibbon S.T."/>
            <person name="Puiu D."/>
            <person name="Crepeau M."/>
            <person name="Gugger P.F."/>
            <person name="Sherman R."/>
            <person name="Stevens K."/>
            <person name="Langley C.H."/>
            <person name="Pellegrini M."/>
            <person name="Salzberg S.L."/>
        </authorList>
    </citation>
    <scope>NUCLEOTIDE SEQUENCE [LARGE SCALE GENOMIC DNA]</scope>
    <source>
        <strain evidence="5 6">cv. SW786</strain>
    </source>
</reference>
<keyword evidence="6" id="KW-1185">Reference proteome</keyword>
<name>A0A7N2LJQ6_QUELO</name>
<evidence type="ECO:0000259" key="4">
    <source>
        <dbReference type="Pfam" id="PF09336"/>
    </source>
</evidence>
<proteinExistence type="predicted"/>
<accession>A0A7N2LJQ6</accession>
<feature type="signal peptide" evidence="3">
    <location>
        <begin position="1"/>
        <end position="23"/>
    </location>
</feature>
<feature type="chain" id="PRO_5029818646" description="Spastin/Vps4 C-terminal domain-containing protein" evidence="3">
    <location>
        <begin position="24"/>
        <end position="70"/>
    </location>
</feature>
<evidence type="ECO:0000256" key="3">
    <source>
        <dbReference type="SAM" id="SignalP"/>
    </source>
</evidence>
<keyword evidence="1" id="KW-0547">Nucleotide-binding</keyword>
<evidence type="ECO:0000256" key="1">
    <source>
        <dbReference type="ARBA" id="ARBA00022741"/>
    </source>
</evidence>
<dbReference type="Gramene" id="QL04p084750:mrna">
    <property type="protein sequence ID" value="QL04p084750:mrna"/>
    <property type="gene ID" value="QL04p084750"/>
</dbReference>
<keyword evidence="2" id="KW-0067">ATP-binding</keyword>
<keyword evidence="3" id="KW-0732">Signal</keyword>
<dbReference type="InterPro" id="IPR015415">
    <property type="entry name" value="Spast_Vps4_C"/>
</dbReference>
<dbReference type="AlphaFoldDB" id="A0A7N2LJQ6"/>
<evidence type="ECO:0000256" key="2">
    <source>
        <dbReference type="ARBA" id="ARBA00022840"/>
    </source>
</evidence>
<feature type="domain" description="Spastin/Vps4 C-terminal" evidence="4">
    <location>
        <begin position="17"/>
        <end position="52"/>
    </location>
</feature>
<dbReference type="GO" id="GO:0005524">
    <property type="term" value="F:ATP binding"/>
    <property type="evidence" value="ECO:0007669"/>
    <property type="project" value="UniProtKB-KW"/>
</dbReference>
<reference evidence="5" key="2">
    <citation type="submission" date="2021-01" db="UniProtKB">
        <authorList>
            <consortium name="EnsemblPlants"/>
        </authorList>
    </citation>
    <scope>IDENTIFICATION</scope>
</reference>
<dbReference type="EMBL" id="LRBV02000004">
    <property type="status" value="NOT_ANNOTATED_CDS"/>
    <property type="molecule type" value="Genomic_DNA"/>
</dbReference>
<dbReference type="InParanoid" id="A0A7N2LJQ6"/>
<organism evidence="5 6">
    <name type="scientific">Quercus lobata</name>
    <name type="common">Valley oak</name>
    <dbReference type="NCBI Taxonomy" id="97700"/>
    <lineage>
        <taxon>Eukaryota</taxon>
        <taxon>Viridiplantae</taxon>
        <taxon>Streptophyta</taxon>
        <taxon>Embryophyta</taxon>
        <taxon>Tracheophyta</taxon>
        <taxon>Spermatophyta</taxon>
        <taxon>Magnoliopsida</taxon>
        <taxon>eudicotyledons</taxon>
        <taxon>Gunneridae</taxon>
        <taxon>Pentapetalae</taxon>
        <taxon>rosids</taxon>
        <taxon>fabids</taxon>
        <taxon>Fagales</taxon>
        <taxon>Fagaceae</taxon>
        <taxon>Quercus</taxon>
    </lineage>
</organism>
<evidence type="ECO:0000313" key="6">
    <source>
        <dbReference type="Proteomes" id="UP000594261"/>
    </source>
</evidence>
<dbReference type="Pfam" id="PF09336">
    <property type="entry name" value="Vps4_C"/>
    <property type="match status" value="1"/>
</dbReference>
<dbReference type="EnsemblPlants" id="QL04p084750:mrna">
    <property type="protein sequence ID" value="QL04p084750:mrna"/>
    <property type="gene ID" value="QL04p084750"/>
</dbReference>
<evidence type="ECO:0000313" key="5">
    <source>
        <dbReference type="EnsemblPlants" id="QL04p084750:mrna"/>
    </source>
</evidence>
<dbReference type="Proteomes" id="UP000594261">
    <property type="component" value="Chromosome 4"/>
</dbReference>